<keyword evidence="4 10" id="KW-0812">Transmembrane</keyword>
<evidence type="ECO:0000256" key="3">
    <source>
        <dbReference type="ARBA" id="ARBA00022475"/>
    </source>
</evidence>
<evidence type="ECO:0000256" key="8">
    <source>
        <dbReference type="ARBA" id="ARBA00023136"/>
    </source>
</evidence>
<dbReference type="Gene3D" id="6.10.140.1330">
    <property type="match status" value="1"/>
</dbReference>
<gene>
    <name evidence="12" type="ORF">GCM10017584_33670</name>
</gene>
<evidence type="ECO:0000313" key="13">
    <source>
        <dbReference type="Proteomes" id="UP001142372"/>
    </source>
</evidence>
<dbReference type="AlphaFoldDB" id="A0A9W6HCW1"/>
<dbReference type="InterPro" id="IPR018422">
    <property type="entry name" value="Cation/H_exchanger_CPA1"/>
</dbReference>
<dbReference type="PANTHER" id="PTHR10110">
    <property type="entry name" value="SODIUM/HYDROGEN EXCHANGER"/>
    <property type="match status" value="1"/>
</dbReference>
<evidence type="ECO:0000256" key="7">
    <source>
        <dbReference type="ARBA" id="ARBA00023065"/>
    </source>
</evidence>
<reference evidence="12" key="2">
    <citation type="submission" date="2023-01" db="EMBL/GenBank/DDBJ databases">
        <authorList>
            <person name="Sun Q."/>
            <person name="Evtushenko L."/>
        </authorList>
    </citation>
    <scope>NUCLEOTIDE SEQUENCE</scope>
    <source>
        <strain evidence="12">VKM Ac-1401</strain>
    </source>
</reference>
<dbReference type="EMBL" id="BSEN01000015">
    <property type="protein sequence ID" value="GLJ77793.1"/>
    <property type="molecule type" value="Genomic_DNA"/>
</dbReference>
<feature type="transmembrane region" description="Helical" evidence="10">
    <location>
        <begin position="419"/>
        <end position="437"/>
    </location>
</feature>
<evidence type="ECO:0000256" key="6">
    <source>
        <dbReference type="ARBA" id="ARBA00023053"/>
    </source>
</evidence>
<evidence type="ECO:0000256" key="2">
    <source>
        <dbReference type="ARBA" id="ARBA00022448"/>
    </source>
</evidence>
<feature type="transmembrane region" description="Helical" evidence="10">
    <location>
        <begin position="266"/>
        <end position="285"/>
    </location>
</feature>
<dbReference type="InterPro" id="IPR006153">
    <property type="entry name" value="Cation/H_exchanger_TM"/>
</dbReference>
<feature type="transmembrane region" description="Helical" evidence="10">
    <location>
        <begin position="84"/>
        <end position="106"/>
    </location>
</feature>
<name>A0A9W6HCW1_9MICO</name>
<keyword evidence="9" id="KW-0739">Sodium transport</keyword>
<feature type="transmembrane region" description="Helical" evidence="10">
    <location>
        <begin position="112"/>
        <end position="134"/>
    </location>
</feature>
<keyword evidence="8 10" id="KW-0472">Membrane</keyword>
<keyword evidence="5 10" id="KW-1133">Transmembrane helix</keyword>
<reference evidence="12" key="1">
    <citation type="journal article" date="2014" name="Int. J. Syst. Evol. Microbiol.">
        <title>Complete genome sequence of Corynebacterium casei LMG S-19264T (=DSM 44701T), isolated from a smear-ripened cheese.</title>
        <authorList>
            <consortium name="US DOE Joint Genome Institute (JGI-PGF)"/>
            <person name="Walter F."/>
            <person name="Albersmeier A."/>
            <person name="Kalinowski J."/>
            <person name="Ruckert C."/>
        </authorList>
    </citation>
    <scope>NUCLEOTIDE SEQUENCE</scope>
    <source>
        <strain evidence="12">VKM Ac-1401</strain>
    </source>
</reference>
<dbReference type="GO" id="GO:0098719">
    <property type="term" value="P:sodium ion import across plasma membrane"/>
    <property type="evidence" value="ECO:0007669"/>
    <property type="project" value="TreeGrafter"/>
</dbReference>
<evidence type="ECO:0000313" key="12">
    <source>
        <dbReference type="EMBL" id="GLJ77793.1"/>
    </source>
</evidence>
<keyword evidence="7" id="KW-0406">Ion transport</keyword>
<feature type="transmembrane region" description="Helical" evidence="10">
    <location>
        <begin position="393"/>
        <end position="413"/>
    </location>
</feature>
<evidence type="ECO:0000256" key="10">
    <source>
        <dbReference type="SAM" id="Phobius"/>
    </source>
</evidence>
<evidence type="ECO:0000256" key="5">
    <source>
        <dbReference type="ARBA" id="ARBA00022989"/>
    </source>
</evidence>
<dbReference type="PANTHER" id="PTHR10110:SF86">
    <property type="entry name" value="SODIUM_HYDROGEN EXCHANGER 7"/>
    <property type="match status" value="1"/>
</dbReference>
<sequence length="580" mass="62506">MEYALIGVIGIVVLVGVSVFSKQLGIATPVVLVVVGVAISFLPILPTSFEVPPWVILTIVLPPLLYSAAIQVPLMDFRRNIGPISVLSVVLVVVTAFVIGFILYAILPDLDLAAGIALGAVVSPTDAVAATAIAKRLGLPTRLVTVLEGESLVNDASALVLLKSAVAATAATVHVAAVAGQFALSVVIAIAIGLVVGIVTVFLRSRLNDPVLETAMSFAVPFIAYIPAESLEASGVLAVVVAGLYTGHNSARRFSAQARIAERLNWRTVQFLLENGVFLVMGVQLKSIISGVETHPAGLDVWGCLALGLLICVLLLVIRGLFIVPIVLGLRASQRRAEQIGDRVSDGLDKMNDRPEPSTERDRRRWSRLRRYLERRSADITEMQDASIGWRGGAVLTWAGMRGVVTLAAAQTLPRETPYSFQLILIAFVVALVTLLVQGGTLPLVIRLLKVTGSDAAADRRELAGLLEEMSEAGLGALENPDVGLPEGEVLDEDVVERVRQDTLLRVEAEWERVEREEGEKEKAGPHEQYRALRSLVLDAERDALLEARSRGNYPSRILTKAQTMLDFDESRMAQRENDA</sequence>
<feature type="transmembrane region" description="Helical" evidence="10">
    <location>
        <begin position="26"/>
        <end position="45"/>
    </location>
</feature>
<accession>A0A9W6HCW1</accession>
<feature type="transmembrane region" description="Helical" evidence="10">
    <location>
        <begin position="222"/>
        <end position="245"/>
    </location>
</feature>
<feature type="domain" description="Cation/H+ exchanger transmembrane" evidence="11">
    <location>
        <begin position="12"/>
        <end position="445"/>
    </location>
</feature>
<evidence type="ECO:0000256" key="9">
    <source>
        <dbReference type="ARBA" id="ARBA00023201"/>
    </source>
</evidence>
<keyword evidence="6" id="KW-0915">Sodium</keyword>
<evidence type="ECO:0000256" key="1">
    <source>
        <dbReference type="ARBA" id="ARBA00004651"/>
    </source>
</evidence>
<dbReference type="RefSeq" id="WP_271178406.1">
    <property type="nucleotide sequence ID" value="NZ_BAAAJO010000003.1"/>
</dbReference>
<dbReference type="GO" id="GO:0005886">
    <property type="term" value="C:plasma membrane"/>
    <property type="evidence" value="ECO:0007669"/>
    <property type="project" value="UniProtKB-SubCell"/>
</dbReference>
<dbReference type="Proteomes" id="UP001142372">
    <property type="component" value="Unassembled WGS sequence"/>
</dbReference>
<evidence type="ECO:0000259" key="11">
    <source>
        <dbReference type="Pfam" id="PF00999"/>
    </source>
</evidence>
<keyword evidence="13" id="KW-1185">Reference proteome</keyword>
<keyword evidence="2" id="KW-0813">Transport</keyword>
<dbReference type="GO" id="GO:0015385">
    <property type="term" value="F:sodium:proton antiporter activity"/>
    <property type="evidence" value="ECO:0007669"/>
    <property type="project" value="InterPro"/>
</dbReference>
<protein>
    <submittedName>
        <fullName evidence="12">Peptidase</fullName>
    </submittedName>
</protein>
<feature type="transmembrane region" description="Helical" evidence="10">
    <location>
        <begin position="6"/>
        <end position="21"/>
    </location>
</feature>
<dbReference type="Pfam" id="PF00999">
    <property type="entry name" value="Na_H_Exchanger"/>
    <property type="match status" value="1"/>
</dbReference>
<dbReference type="GO" id="GO:0051453">
    <property type="term" value="P:regulation of intracellular pH"/>
    <property type="evidence" value="ECO:0007669"/>
    <property type="project" value="TreeGrafter"/>
</dbReference>
<feature type="transmembrane region" description="Helical" evidence="10">
    <location>
        <begin position="51"/>
        <end position="72"/>
    </location>
</feature>
<evidence type="ECO:0000256" key="4">
    <source>
        <dbReference type="ARBA" id="ARBA00022692"/>
    </source>
</evidence>
<organism evidence="12 13">
    <name type="scientific">Leifsonia poae</name>
    <dbReference type="NCBI Taxonomy" id="110933"/>
    <lineage>
        <taxon>Bacteria</taxon>
        <taxon>Bacillati</taxon>
        <taxon>Actinomycetota</taxon>
        <taxon>Actinomycetes</taxon>
        <taxon>Micrococcales</taxon>
        <taxon>Microbacteriaceae</taxon>
        <taxon>Leifsonia</taxon>
    </lineage>
</organism>
<proteinExistence type="predicted"/>
<comment type="caution">
    <text evidence="12">The sequence shown here is derived from an EMBL/GenBank/DDBJ whole genome shotgun (WGS) entry which is preliminary data.</text>
</comment>
<feature type="transmembrane region" description="Helical" evidence="10">
    <location>
        <begin position="182"/>
        <end position="202"/>
    </location>
</feature>
<feature type="transmembrane region" description="Helical" evidence="10">
    <location>
        <begin position="305"/>
        <end position="330"/>
    </location>
</feature>
<keyword evidence="3" id="KW-1003">Cell membrane</keyword>
<comment type="subcellular location">
    <subcellularLocation>
        <location evidence="1">Cell membrane</location>
        <topology evidence="1">Multi-pass membrane protein</topology>
    </subcellularLocation>
</comment>
<dbReference type="GO" id="GO:0015386">
    <property type="term" value="F:potassium:proton antiporter activity"/>
    <property type="evidence" value="ECO:0007669"/>
    <property type="project" value="TreeGrafter"/>
</dbReference>